<sequence>MSKKITQEQMLRAIENSQGLISKVQRKLESDMGEKICWDTVEKYIHKWESCEKALRQEKNIVLDLAENNIIKELANGDTATSKWYLRMKGKERGYEDSSVVKIDSADPLNINITGDTMTAKQLEDSSMVEIPDYGESADSE</sequence>
<evidence type="ECO:0000313" key="1">
    <source>
        <dbReference type="EMBL" id="DAF87682.1"/>
    </source>
</evidence>
<dbReference type="EMBL" id="BK015966">
    <property type="protein sequence ID" value="DAF87682.1"/>
    <property type="molecule type" value="Genomic_DNA"/>
</dbReference>
<keyword evidence="1" id="KW-0238">DNA-binding</keyword>
<proteinExistence type="predicted"/>
<organism evidence="1">
    <name type="scientific">Myoviridae sp. cttph48</name>
    <dbReference type="NCBI Taxonomy" id="2825196"/>
    <lineage>
        <taxon>Viruses</taxon>
        <taxon>Duplodnaviria</taxon>
        <taxon>Heunggongvirae</taxon>
        <taxon>Uroviricota</taxon>
        <taxon>Caudoviricetes</taxon>
    </lineage>
</organism>
<reference evidence="1" key="1">
    <citation type="journal article" date="2021" name="Proc. Natl. Acad. Sci. U.S.A.">
        <title>A Catalog of Tens of Thousands of Viruses from Human Metagenomes Reveals Hidden Associations with Chronic Diseases.</title>
        <authorList>
            <person name="Tisza M.J."/>
            <person name="Buck C.B."/>
        </authorList>
    </citation>
    <scope>NUCLEOTIDE SEQUENCE</scope>
    <source>
        <strain evidence="1">Cttph48</strain>
    </source>
</reference>
<name>A0A8S5TZS4_9CAUD</name>
<protein>
    <submittedName>
        <fullName evidence="1">Sf6 terminase small subunit gp1, octamer, DNA-binding, CAPS buffer.65A</fullName>
    </submittedName>
</protein>
<dbReference type="GO" id="GO:0003677">
    <property type="term" value="F:DNA binding"/>
    <property type="evidence" value="ECO:0007669"/>
    <property type="project" value="UniProtKB-KW"/>
</dbReference>
<accession>A0A8S5TZS4</accession>